<evidence type="ECO:0000313" key="8">
    <source>
        <dbReference type="EMBL" id="MCZ0727193.1"/>
    </source>
</evidence>
<evidence type="ECO:0000256" key="1">
    <source>
        <dbReference type="ARBA" id="ARBA00022741"/>
    </source>
</evidence>
<feature type="domain" description="SF3 helicase" evidence="7">
    <location>
        <begin position="447"/>
        <end position="604"/>
    </location>
</feature>
<dbReference type="Gene3D" id="3.40.1360.10">
    <property type="match status" value="1"/>
</dbReference>
<evidence type="ECO:0000259" key="6">
    <source>
        <dbReference type="PROSITE" id="PS50880"/>
    </source>
</evidence>
<dbReference type="Pfam" id="PF08706">
    <property type="entry name" value="D5_N"/>
    <property type="match status" value="1"/>
</dbReference>
<dbReference type="SUPFAM" id="SSF52540">
    <property type="entry name" value="P-loop containing nucleoside triphosphate hydrolases"/>
    <property type="match status" value="1"/>
</dbReference>
<keyword evidence="4" id="KW-0067">ATP-binding</keyword>
<dbReference type="InterPro" id="IPR034154">
    <property type="entry name" value="TOPRIM_DnaG/twinkle"/>
</dbReference>
<dbReference type="EMBL" id="JAPQYE010000001">
    <property type="protein sequence ID" value="MCZ0727193.1"/>
    <property type="molecule type" value="Genomic_DNA"/>
</dbReference>
<gene>
    <name evidence="8" type="ORF">OY187_03970</name>
</gene>
<evidence type="ECO:0000256" key="5">
    <source>
        <dbReference type="SAM" id="MobiDB-lite"/>
    </source>
</evidence>
<reference evidence="8" key="1">
    <citation type="submission" date="2022-12" db="EMBL/GenBank/DDBJ databases">
        <title>Whole genome sequence of Mycolicibacterium iranicum strain SBH312.</title>
        <authorList>
            <person name="Jani J."/>
            <person name="Arifin Mustapha Z."/>
            <person name="Ahmed K."/>
            <person name="Kai Ling C."/>
        </authorList>
    </citation>
    <scope>NUCLEOTIDE SEQUENCE</scope>
    <source>
        <strain evidence="8">SBH312</strain>
    </source>
</reference>
<dbReference type="InterPro" id="IPR045455">
    <property type="entry name" value="NrS-1_pol-like_helicase"/>
</dbReference>
<dbReference type="PANTHER" id="PTHR35372:SF2">
    <property type="entry name" value="SF3 HELICASE DOMAIN-CONTAINING PROTEIN"/>
    <property type="match status" value="1"/>
</dbReference>
<dbReference type="SUPFAM" id="SSF46785">
    <property type="entry name" value="Winged helix' DNA-binding domain"/>
    <property type="match status" value="1"/>
</dbReference>
<dbReference type="InterPro" id="IPR006171">
    <property type="entry name" value="TOPRIM_dom"/>
</dbReference>
<dbReference type="InterPro" id="IPR027417">
    <property type="entry name" value="P-loop_NTPase"/>
</dbReference>
<dbReference type="InterPro" id="IPR006500">
    <property type="entry name" value="Helicase_put_C_phage/plasmid"/>
</dbReference>
<organism evidence="8 9">
    <name type="scientific">Mycolicibacterium iranicum</name>
    <name type="common">Mycobacterium iranicum</name>
    <dbReference type="NCBI Taxonomy" id="912594"/>
    <lineage>
        <taxon>Bacteria</taxon>
        <taxon>Bacillati</taxon>
        <taxon>Actinomycetota</taxon>
        <taxon>Actinomycetes</taxon>
        <taxon>Mycobacteriales</taxon>
        <taxon>Mycobacteriaceae</taxon>
        <taxon>Mycolicibacterium</taxon>
    </lineage>
</organism>
<dbReference type="Pfam" id="PF19263">
    <property type="entry name" value="DUF5906"/>
    <property type="match status" value="1"/>
</dbReference>
<dbReference type="InterPro" id="IPR004968">
    <property type="entry name" value="DNA_primase/NTPase_C"/>
</dbReference>
<accession>A0ABT4HAF6</accession>
<dbReference type="InterPro" id="IPR036388">
    <property type="entry name" value="WH-like_DNA-bd_sf"/>
</dbReference>
<dbReference type="RefSeq" id="WP_268785330.1">
    <property type="nucleotide sequence ID" value="NZ_JAPQYE010000001.1"/>
</dbReference>
<dbReference type="PROSITE" id="PS50880">
    <property type="entry name" value="TOPRIM"/>
    <property type="match status" value="1"/>
</dbReference>
<dbReference type="Pfam" id="PF13362">
    <property type="entry name" value="Toprim_3"/>
    <property type="match status" value="1"/>
</dbReference>
<feature type="region of interest" description="Disordered" evidence="5">
    <location>
        <begin position="722"/>
        <end position="747"/>
    </location>
</feature>
<dbReference type="PROSITE" id="PS51206">
    <property type="entry name" value="SF3_HELICASE_1"/>
    <property type="match status" value="1"/>
</dbReference>
<comment type="caution">
    <text evidence="8">The sequence shown here is derived from an EMBL/GenBank/DDBJ whole genome shotgun (WGS) entry which is preliminary data.</text>
</comment>
<sequence>MGSVAFDRVCTAFRDNGLMVIEKSGDRADAQAPGHSPADRSVSIRSIEDRVLVNCHAGEQLDEVLTAIGLQMRDLFDSPKGSTYRYPDGRQVHRTPDKKFFQKGNTRGRSLFRADRIVDADTVFVVEGEQDVLAIESVGGVATCSAMGAGKAHLFDWTPLRGKNVVVVADRDQPGRKHAHDVVERLRSIANSVRLVESAVGKDAADHIMAGKSLEDFELVADDDEVDPPVELCHAVTQSPVGEKPVGRDRLVQRVEQPRRETNQTERPIYPSPGAPLDVARKLFADYRRADGLRTLRAWRGGWMRWAGSHWFDLDPAQLRSEIYDRLGEVDYMRPVREKGVVVDYERTPWDPNKRKIADVMEAMAAVGHLSTDIDPPTWIELHDLETSAAQVVSCQNGLLDLSTRTVSEHTPALFNVVSVPFCYDRHVGAPTAWLKFLKSVWPNDPDSIALLQEYIGYVLSGRTDMQKMLLLIGPTRSGKGTIARMLAMLIGRGHVSGPTLASLGTNFGMSPLLGKPLAIISDARLGSTPAHTIVERLLSITGEDMLTVDRKFREPWSGKLPTRFVILSNELPRFKDASGAIANRLLILQMTNSFLGREDRGLDRRLEDELPAILSWALDGLDRLTRNGKFTVPGSSDAAANLMMDMASPMSAFVRECCVREPSAEVERDVLYAAWKAWCEDNGHICGAKSSFGRDLRAVVPDLADKQPRINGVQVRHYGRIRLRSKTDNAEPPDSPVSHTESAGHSVVADAGHPVSGEVVEQPTLTDAGQPVSEGAIKQQVNGADTGDAGATPFKPQHENHRCRFCNGELKYTSARSRGYCSSGACLIKARQQNPAGAR</sequence>
<proteinExistence type="predicted"/>
<keyword evidence="1" id="KW-0547">Nucleotide-binding</keyword>
<dbReference type="Proteomes" id="UP001084650">
    <property type="component" value="Unassembled WGS sequence"/>
</dbReference>
<dbReference type="InterPro" id="IPR014818">
    <property type="entry name" value="Phage/plasmid_primase_P4_C"/>
</dbReference>
<dbReference type="PANTHER" id="PTHR35372">
    <property type="entry name" value="ATP BINDING PROTEIN-RELATED"/>
    <property type="match status" value="1"/>
</dbReference>
<dbReference type="SUPFAM" id="SSF56731">
    <property type="entry name" value="DNA primase core"/>
    <property type="match status" value="1"/>
</dbReference>
<dbReference type="Gene3D" id="1.10.10.10">
    <property type="entry name" value="Winged helix-like DNA-binding domain superfamily/Winged helix DNA-binding domain"/>
    <property type="match status" value="1"/>
</dbReference>
<dbReference type="InterPro" id="IPR051620">
    <property type="entry name" value="ORF904-like_C"/>
</dbReference>
<evidence type="ECO:0000256" key="2">
    <source>
        <dbReference type="ARBA" id="ARBA00022801"/>
    </source>
</evidence>
<dbReference type="Gene3D" id="3.40.50.300">
    <property type="entry name" value="P-loop containing nucleotide triphosphate hydrolases"/>
    <property type="match status" value="1"/>
</dbReference>
<dbReference type="NCBIfam" id="TIGR01613">
    <property type="entry name" value="primase_Cterm"/>
    <property type="match status" value="1"/>
</dbReference>
<protein>
    <submittedName>
        <fullName evidence="8">Phage/plasmid primase, P4 family</fullName>
    </submittedName>
</protein>
<name>A0ABT4HAF6_MYCIR</name>
<evidence type="ECO:0000256" key="3">
    <source>
        <dbReference type="ARBA" id="ARBA00022806"/>
    </source>
</evidence>
<evidence type="ECO:0000256" key="4">
    <source>
        <dbReference type="ARBA" id="ARBA00022840"/>
    </source>
</evidence>
<keyword evidence="9" id="KW-1185">Reference proteome</keyword>
<dbReference type="InterPro" id="IPR036390">
    <property type="entry name" value="WH_DNA-bd_sf"/>
</dbReference>
<evidence type="ECO:0000259" key="7">
    <source>
        <dbReference type="PROSITE" id="PS51206"/>
    </source>
</evidence>
<dbReference type="Pfam" id="PF03288">
    <property type="entry name" value="Pox_D5"/>
    <property type="match status" value="1"/>
</dbReference>
<dbReference type="CDD" id="cd01029">
    <property type="entry name" value="TOPRIM_primases"/>
    <property type="match status" value="1"/>
</dbReference>
<feature type="domain" description="Toprim" evidence="6">
    <location>
        <begin position="121"/>
        <end position="201"/>
    </location>
</feature>
<keyword evidence="3" id="KW-0347">Helicase</keyword>
<keyword evidence="2" id="KW-0378">Hydrolase</keyword>
<evidence type="ECO:0000313" key="9">
    <source>
        <dbReference type="Proteomes" id="UP001084650"/>
    </source>
</evidence>
<dbReference type="InterPro" id="IPR014015">
    <property type="entry name" value="Helicase_SF3_DNA-vir"/>
</dbReference>